<evidence type="ECO:0000256" key="3">
    <source>
        <dbReference type="SAM" id="MobiDB-lite"/>
    </source>
</evidence>
<evidence type="ECO:0000313" key="6">
    <source>
        <dbReference type="Proteomes" id="UP001201463"/>
    </source>
</evidence>
<organism evidence="5 6">
    <name type="scientific">Pelomonas caseinilytica</name>
    <dbReference type="NCBI Taxonomy" id="2906763"/>
    <lineage>
        <taxon>Bacteria</taxon>
        <taxon>Pseudomonadati</taxon>
        <taxon>Pseudomonadota</taxon>
        <taxon>Betaproteobacteria</taxon>
        <taxon>Burkholderiales</taxon>
        <taxon>Sphaerotilaceae</taxon>
        <taxon>Roseateles</taxon>
    </lineage>
</organism>
<dbReference type="Pfam" id="PF13356">
    <property type="entry name" value="Arm-DNA-bind_3"/>
    <property type="match status" value="1"/>
</dbReference>
<keyword evidence="6" id="KW-1185">Reference proteome</keyword>
<keyword evidence="5" id="KW-0238">DNA-binding</keyword>
<dbReference type="InterPro" id="IPR038488">
    <property type="entry name" value="Integrase_DNA-bd_sf"/>
</dbReference>
<dbReference type="Proteomes" id="UP001201463">
    <property type="component" value="Unassembled WGS sequence"/>
</dbReference>
<evidence type="ECO:0000313" key="5">
    <source>
        <dbReference type="EMBL" id="MCE4539418.1"/>
    </source>
</evidence>
<reference evidence="5 6" key="1">
    <citation type="submission" date="2021-12" db="EMBL/GenBank/DDBJ databases">
        <title>Genome seq of p7.</title>
        <authorList>
            <person name="Seo T."/>
        </authorList>
    </citation>
    <scope>NUCLEOTIDE SEQUENCE [LARGE SCALE GENOMIC DNA]</scope>
    <source>
        <strain evidence="5 6">P7</strain>
    </source>
</reference>
<evidence type="ECO:0000256" key="2">
    <source>
        <dbReference type="ARBA" id="ARBA00022908"/>
    </source>
</evidence>
<evidence type="ECO:0000259" key="4">
    <source>
        <dbReference type="Pfam" id="PF13356"/>
    </source>
</evidence>
<accession>A0ABS8XK57</accession>
<dbReference type="PANTHER" id="PTHR30629:SF2">
    <property type="entry name" value="PROPHAGE INTEGRASE INTS-RELATED"/>
    <property type="match status" value="1"/>
</dbReference>
<dbReference type="Gene3D" id="3.30.160.390">
    <property type="entry name" value="Integrase, DNA-binding domain"/>
    <property type="match status" value="1"/>
</dbReference>
<dbReference type="GO" id="GO:0003677">
    <property type="term" value="F:DNA binding"/>
    <property type="evidence" value="ECO:0007669"/>
    <property type="project" value="UniProtKB-KW"/>
</dbReference>
<dbReference type="InterPro" id="IPR025166">
    <property type="entry name" value="Integrase_DNA_bind_dom"/>
</dbReference>
<feature type="region of interest" description="Disordered" evidence="3">
    <location>
        <begin position="70"/>
        <end position="90"/>
    </location>
</feature>
<name>A0ABS8XK57_9BURK</name>
<dbReference type="RefSeq" id="WP_233393941.1">
    <property type="nucleotide sequence ID" value="NZ_JAJTWT010000009.1"/>
</dbReference>
<dbReference type="PANTHER" id="PTHR30629">
    <property type="entry name" value="PROPHAGE INTEGRASE"/>
    <property type="match status" value="1"/>
</dbReference>
<sequence>MGQLNELQIKAAQPRATEYLLADGEGLYLRVRPTAKVWVYRYKRGGKEAKLSLGHYPALSLAAARKKSREEAEKLAGGTDPRVARREEHERQRVAHLSTFERTARAWHSQAWKDRKWSVSVQSDHLEDRVGA</sequence>
<gene>
    <name evidence="5" type="ORF">LXT12_19390</name>
</gene>
<proteinExistence type="inferred from homology"/>
<comment type="similarity">
    <text evidence="1">Belongs to the 'phage' integrase family.</text>
</comment>
<protein>
    <submittedName>
        <fullName evidence="5">Arm DNA-binding domain-containing protein</fullName>
    </submittedName>
</protein>
<dbReference type="EMBL" id="JAJTWT010000009">
    <property type="protein sequence ID" value="MCE4539418.1"/>
    <property type="molecule type" value="Genomic_DNA"/>
</dbReference>
<dbReference type="InterPro" id="IPR050808">
    <property type="entry name" value="Phage_Integrase"/>
</dbReference>
<feature type="domain" description="Integrase DNA-binding" evidence="4">
    <location>
        <begin position="4"/>
        <end position="88"/>
    </location>
</feature>
<comment type="caution">
    <text evidence="5">The sequence shown here is derived from an EMBL/GenBank/DDBJ whole genome shotgun (WGS) entry which is preliminary data.</text>
</comment>
<keyword evidence="2" id="KW-0229">DNA integration</keyword>
<evidence type="ECO:0000256" key="1">
    <source>
        <dbReference type="ARBA" id="ARBA00008857"/>
    </source>
</evidence>